<dbReference type="EMBL" id="CP060711">
    <property type="protein sequence ID" value="QNN45192.1"/>
    <property type="molecule type" value="Genomic_DNA"/>
</dbReference>
<evidence type="ECO:0008006" key="4">
    <source>
        <dbReference type="Google" id="ProtNLM"/>
    </source>
</evidence>
<feature type="transmembrane region" description="Helical" evidence="1">
    <location>
        <begin position="185"/>
        <end position="203"/>
    </location>
</feature>
<keyword evidence="1" id="KW-1133">Transmembrane helix</keyword>
<evidence type="ECO:0000313" key="2">
    <source>
        <dbReference type="EMBL" id="QNN45192.1"/>
    </source>
</evidence>
<evidence type="ECO:0000256" key="1">
    <source>
        <dbReference type="SAM" id="Phobius"/>
    </source>
</evidence>
<feature type="transmembrane region" description="Helical" evidence="1">
    <location>
        <begin position="122"/>
        <end position="144"/>
    </location>
</feature>
<accession>A0A7G9QPB7</accession>
<feature type="transmembrane region" description="Helical" evidence="1">
    <location>
        <begin position="69"/>
        <end position="96"/>
    </location>
</feature>
<organism evidence="2 3">
    <name type="scientific">Thermomonas brevis</name>
    <dbReference type="NCBI Taxonomy" id="215691"/>
    <lineage>
        <taxon>Bacteria</taxon>
        <taxon>Pseudomonadati</taxon>
        <taxon>Pseudomonadota</taxon>
        <taxon>Gammaproteobacteria</taxon>
        <taxon>Lysobacterales</taxon>
        <taxon>Lysobacteraceae</taxon>
        <taxon>Thermomonas</taxon>
    </lineage>
</organism>
<dbReference type="KEGG" id="tbv:H9L17_07985"/>
<dbReference type="AlphaFoldDB" id="A0A7G9QPB7"/>
<keyword evidence="3" id="KW-1185">Reference proteome</keyword>
<sequence>MDIRRLPASQGLVWFRQAIDLGAKNPRAVFGASLLAIAALYAAALALAVILAALVVGGKAEGKTPDLGLLMAVAVPLTLAVMLLVPVLLGGLMHVIRETEAGRPARARDVFAPLRSAHGRRLAWLGLVQVALAVLGGALMVAVAGSDYWSDYLQAMHVAMQGGTPTIPQPQNSGLLFLVQLVFNYFSYGLMLFAIPLMLFSGAGLGDALRDGLRASVRNVGANLLAGVLFIGALVVAAIVVALVATLLALVGGAIHPLLGTVLMLLTMYGFAAAVLVLVVGAAYLAWRDTFGAAPLPPQVHGFEA</sequence>
<feature type="transmembrane region" description="Helical" evidence="1">
    <location>
        <begin position="262"/>
        <end position="287"/>
    </location>
</feature>
<dbReference type="Proteomes" id="UP000515977">
    <property type="component" value="Chromosome"/>
</dbReference>
<keyword evidence="1" id="KW-0812">Transmembrane</keyword>
<feature type="transmembrane region" description="Helical" evidence="1">
    <location>
        <begin position="224"/>
        <end position="250"/>
    </location>
</feature>
<gene>
    <name evidence="2" type="ORF">H9L17_07985</name>
</gene>
<name>A0A7G9QPB7_9GAMM</name>
<feature type="transmembrane region" description="Helical" evidence="1">
    <location>
        <begin position="34"/>
        <end position="57"/>
    </location>
</feature>
<evidence type="ECO:0000313" key="3">
    <source>
        <dbReference type="Proteomes" id="UP000515977"/>
    </source>
</evidence>
<dbReference type="RefSeq" id="WP_187568959.1">
    <property type="nucleotide sequence ID" value="NZ_CP060711.1"/>
</dbReference>
<keyword evidence="1" id="KW-0472">Membrane</keyword>
<proteinExistence type="predicted"/>
<reference evidence="2 3" key="1">
    <citation type="submission" date="2020-08" db="EMBL/GenBank/DDBJ databases">
        <title>Genome sequence of Thermomonas brevis KACC 16975T.</title>
        <authorList>
            <person name="Hyun D.-W."/>
            <person name="Bae J.-W."/>
        </authorList>
    </citation>
    <scope>NUCLEOTIDE SEQUENCE [LARGE SCALE GENOMIC DNA]</scope>
    <source>
        <strain evidence="2 3">KACC 16975</strain>
    </source>
</reference>
<protein>
    <recommendedName>
        <fullName evidence="4">DUF2189 domain-containing protein</fullName>
    </recommendedName>
</protein>